<comment type="caution">
    <text evidence="5">The sequence shown here is derived from an EMBL/GenBank/DDBJ whole genome shotgun (WGS) entry which is preliminary data.</text>
</comment>
<dbReference type="AlphaFoldDB" id="A0A5B2VCG4"/>
<comment type="subcellular location">
    <subcellularLocation>
        <location evidence="1">Membrane</location>
        <topology evidence="1">Single-pass membrane protein</topology>
    </subcellularLocation>
</comment>
<name>A0A5B2VCG4_9HYPH</name>
<dbReference type="GO" id="GO:0016020">
    <property type="term" value="C:membrane"/>
    <property type="evidence" value="ECO:0007669"/>
    <property type="project" value="UniProtKB-SubCell"/>
</dbReference>
<gene>
    <name evidence="5" type="ORF">F0L46_15405</name>
</gene>
<keyword evidence="2" id="KW-0812">Transmembrane</keyword>
<evidence type="ECO:0000256" key="1">
    <source>
        <dbReference type="ARBA" id="ARBA00004167"/>
    </source>
</evidence>
<evidence type="ECO:0000256" key="2">
    <source>
        <dbReference type="ARBA" id="ARBA00022692"/>
    </source>
</evidence>
<keyword evidence="4" id="KW-0472">Membrane</keyword>
<dbReference type="Proteomes" id="UP000323142">
    <property type="component" value="Unassembled WGS sequence"/>
</dbReference>
<dbReference type="RefSeq" id="WP_149819095.1">
    <property type="nucleotide sequence ID" value="NZ_VUOA01000028.1"/>
</dbReference>
<keyword evidence="6" id="KW-1185">Reference proteome</keyword>
<evidence type="ECO:0000313" key="5">
    <source>
        <dbReference type="EMBL" id="KAA2236102.1"/>
    </source>
</evidence>
<sequence>MFLNSRPTRSLVGVLLFGVAVLALLPGMKGYTSLDGTVNARVAVVSAPIDGTIQFTPAKVGTPVADGQALVSIRNDRVNRAVLASLAAEARTAGERADALVRERDELVRLRATLGERLEAYQAATVETLEREVTILRRRIEVSRAQEIAAQSEFTRRQTLGGSGIVSASAVEQARAAEITSTGQIDVTRLQIEQLEYKLAAVRRGVFVGDGQNDVPYSRQRGDEVSVRIADIDTRIAENLTRAAQIEEQRREEDARVRSLTAAVLSSSFTGVVWRNNVVSGSNVVLGNELVRLLDCRDLFVDILLPEVDYDEIYPGRAAEVRLLGRSATVPAEVLSVRGSAAATEEVTLAAVPPAAKGRSARIRLALHQSDLNTDFGNHCQVGRSVQVRFESRSLPLRRWMSSLWFSIS</sequence>
<dbReference type="InterPro" id="IPR011053">
    <property type="entry name" value="Single_hybrid_motif"/>
</dbReference>
<accession>A0A5B2VCG4</accession>
<dbReference type="EMBL" id="VUOA01000028">
    <property type="protein sequence ID" value="KAA2236102.1"/>
    <property type="molecule type" value="Genomic_DNA"/>
</dbReference>
<keyword evidence="3" id="KW-1133">Transmembrane helix</keyword>
<dbReference type="SUPFAM" id="SSF51230">
    <property type="entry name" value="Single hybrid motif"/>
    <property type="match status" value="1"/>
</dbReference>
<evidence type="ECO:0000256" key="4">
    <source>
        <dbReference type="ARBA" id="ARBA00023136"/>
    </source>
</evidence>
<protein>
    <submittedName>
        <fullName evidence="5">HlyD family efflux transporter periplasmic adaptor subunit</fullName>
    </submittedName>
</protein>
<evidence type="ECO:0000313" key="6">
    <source>
        <dbReference type="Proteomes" id="UP000323142"/>
    </source>
</evidence>
<reference evidence="5 6" key="2">
    <citation type="submission" date="2019-09" db="EMBL/GenBank/DDBJ databases">
        <authorList>
            <person name="Jin C."/>
        </authorList>
    </citation>
    <scope>NUCLEOTIDE SEQUENCE [LARGE SCALE GENOMIC DNA]</scope>
    <source>
        <strain evidence="5 6">BN140002</strain>
    </source>
</reference>
<dbReference type="PANTHER" id="PTHR30386:SF26">
    <property type="entry name" value="TRANSPORT PROTEIN COMB"/>
    <property type="match status" value="1"/>
</dbReference>
<dbReference type="InterPro" id="IPR050739">
    <property type="entry name" value="MFP"/>
</dbReference>
<reference evidence="5 6" key="1">
    <citation type="submission" date="2019-09" db="EMBL/GenBank/DDBJ databases">
        <title>Salinarimonas rosea gen. nov., sp. nov., a new member of the a-2 subgroup of the Proteobacteria.</title>
        <authorList>
            <person name="Liu J."/>
        </authorList>
    </citation>
    <scope>NUCLEOTIDE SEQUENCE [LARGE SCALE GENOMIC DNA]</scope>
    <source>
        <strain evidence="5 6">BN140002</strain>
    </source>
</reference>
<dbReference type="OrthoDB" id="7477732at2"/>
<dbReference type="PANTHER" id="PTHR30386">
    <property type="entry name" value="MEMBRANE FUSION SUBUNIT OF EMRAB-TOLC MULTIDRUG EFFLUX PUMP"/>
    <property type="match status" value="1"/>
</dbReference>
<organism evidence="5 6">
    <name type="scientific">Salinarimonas soli</name>
    <dbReference type="NCBI Taxonomy" id="1638099"/>
    <lineage>
        <taxon>Bacteria</taxon>
        <taxon>Pseudomonadati</taxon>
        <taxon>Pseudomonadota</taxon>
        <taxon>Alphaproteobacteria</taxon>
        <taxon>Hyphomicrobiales</taxon>
        <taxon>Salinarimonadaceae</taxon>
        <taxon>Salinarimonas</taxon>
    </lineage>
</organism>
<proteinExistence type="predicted"/>
<evidence type="ECO:0000256" key="3">
    <source>
        <dbReference type="ARBA" id="ARBA00022989"/>
    </source>
</evidence>